<evidence type="ECO:0000259" key="9">
    <source>
        <dbReference type="PROSITE" id="PS51828"/>
    </source>
</evidence>
<dbReference type="SMART" id="SM00159">
    <property type="entry name" value="PTX"/>
    <property type="match status" value="1"/>
</dbReference>
<dbReference type="AlphaFoldDB" id="A0A452RDD0"/>
<evidence type="ECO:0000256" key="8">
    <source>
        <dbReference type="SAM" id="SignalP"/>
    </source>
</evidence>
<evidence type="ECO:0000256" key="3">
    <source>
        <dbReference type="ARBA" id="ARBA00022837"/>
    </source>
</evidence>
<feature type="signal peptide" evidence="8">
    <location>
        <begin position="1"/>
        <end position="25"/>
    </location>
</feature>
<dbReference type="InterPro" id="IPR051360">
    <property type="entry name" value="Neuronal_Pentraxin_Related"/>
</dbReference>
<dbReference type="PANTHER" id="PTHR19277:SF122">
    <property type="entry name" value="PENTRAXIN-4"/>
    <property type="match status" value="1"/>
</dbReference>
<dbReference type="PRINTS" id="PR00895">
    <property type="entry name" value="PENTAXIN"/>
</dbReference>
<evidence type="ECO:0000256" key="5">
    <source>
        <dbReference type="ARBA" id="ARBA00023180"/>
    </source>
</evidence>
<accession>A0A452RDD0</accession>
<dbReference type="InterPro" id="IPR013320">
    <property type="entry name" value="ConA-like_dom_sf"/>
</dbReference>
<comment type="caution">
    <text evidence="6">Lacks conserved residue(s) required for the propagation of feature annotation.</text>
</comment>
<dbReference type="Pfam" id="PF00354">
    <property type="entry name" value="Pentaxin"/>
    <property type="match status" value="1"/>
</dbReference>
<dbReference type="SUPFAM" id="SSF49899">
    <property type="entry name" value="Concanavalin A-like lectins/glucanases"/>
    <property type="match status" value="1"/>
</dbReference>
<feature type="region of interest" description="Disordered" evidence="7">
    <location>
        <begin position="186"/>
        <end position="266"/>
    </location>
</feature>
<dbReference type="Proteomes" id="UP000291022">
    <property type="component" value="Unassembled WGS sequence"/>
</dbReference>
<dbReference type="GeneTree" id="ENSGT01060000248575"/>
<keyword evidence="2" id="KW-0479">Metal-binding</keyword>
<reference evidence="10" key="2">
    <citation type="submission" date="2025-08" db="UniProtKB">
        <authorList>
            <consortium name="Ensembl"/>
        </authorList>
    </citation>
    <scope>IDENTIFICATION</scope>
</reference>
<feature type="chain" id="PRO_5019535731" evidence="8">
    <location>
        <begin position="26"/>
        <end position="481"/>
    </location>
</feature>
<evidence type="ECO:0000256" key="4">
    <source>
        <dbReference type="ARBA" id="ARBA00023157"/>
    </source>
</evidence>
<dbReference type="GO" id="GO:0046872">
    <property type="term" value="F:metal ion binding"/>
    <property type="evidence" value="ECO:0007669"/>
    <property type="project" value="UniProtKB-KW"/>
</dbReference>
<keyword evidence="3" id="KW-0106">Calcium</keyword>
<evidence type="ECO:0000256" key="1">
    <source>
        <dbReference type="ARBA" id="ARBA00001913"/>
    </source>
</evidence>
<sequence>MGCPRRKALSVLLILVPVYLHGASSQRASPAGQRKPCFERLRRLEERINFWRFQEVTSTHLRDLASSYNLSYSIDAWFQSLARETQAVALAMNHSQATVQGDLSHLKTWMQKTRRRSRKVESRVLALGAALSERDKQCSQEGKGQQEHRAALSSLALDLRALQDTLARLTHLVQGQGARLAALEGRLQGPSPGTVAPGLTPARPLTPPGLPSPSSPMLQRGRQELRAPPETGDAPQDPAGRLQGTRAPPGPGGQWAWPPPRERFGGPQTCDVGPVLVFPNASTQNVAFLSSGFPWGLQALSVCSWVRTASGRLGTLLSYATEENDNRLVLRGRDSLAPGSTYLVIGDPASRELPLQPLLDGRWHHVRVIWMSTLGRYWLHMDRGLVATSSRFREGYKIPVGGSLVLGQEQDSMGGGFDSSEAFVGSMAGLAIRDRALVPGEVAKLATGREVLGGAILTLNDAQWGGGFMQSVNCSCLELCP</sequence>
<dbReference type="PROSITE" id="PS51828">
    <property type="entry name" value="PTX_2"/>
    <property type="match status" value="1"/>
</dbReference>
<keyword evidence="4" id="KW-1015">Disulfide bond</keyword>
<evidence type="ECO:0000313" key="11">
    <source>
        <dbReference type="Proteomes" id="UP000291022"/>
    </source>
</evidence>
<reference evidence="11" key="1">
    <citation type="submission" date="2016-06" db="EMBL/GenBank/DDBJ databases">
        <title>De novo assembly and RNA-Seq shows season-dependent expression and editing in black bear kidneys.</title>
        <authorList>
            <person name="Korstanje R."/>
            <person name="Srivastava A."/>
            <person name="Sarsani V.K."/>
            <person name="Sheehan S.M."/>
            <person name="Seger R.L."/>
            <person name="Barter M.E."/>
            <person name="Lindqvist C."/>
            <person name="Brody L.C."/>
            <person name="Mullikin J.C."/>
        </authorList>
    </citation>
    <scope>NUCLEOTIDE SEQUENCE [LARGE SCALE GENOMIC DNA]</scope>
</reference>
<name>A0A452RDD0_URSAM</name>
<feature type="compositionally biased region" description="Pro residues" evidence="7">
    <location>
        <begin position="204"/>
        <end position="214"/>
    </location>
</feature>
<gene>
    <name evidence="10" type="primary">PTX4</name>
</gene>
<evidence type="ECO:0000313" key="10">
    <source>
        <dbReference type="Ensembl" id="ENSUAMP00000016738.1"/>
    </source>
</evidence>
<reference evidence="10" key="3">
    <citation type="submission" date="2025-09" db="UniProtKB">
        <authorList>
            <consortium name="Ensembl"/>
        </authorList>
    </citation>
    <scope>IDENTIFICATION</scope>
</reference>
<protein>
    <submittedName>
        <fullName evidence="10">Pentraxin 4</fullName>
    </submittedName>
</protein>
<evidence type="ECO:0000256" key="2">
    <source>
        <dbReference type="ARBA" id="ARBA00022723"/>
    </source>
</evidence>
<dbReference type="Ensembl" id="ENSUAMT00000018741.1">
    <property type="protein sequence ID" value="ENSUAMP00000016738.1"/>
    <property type="gene ID" value="ENSUAMG00000013300.1"/>
</dbReference>
<keyword evidence="8" id="KW-0732">Signal</keyword>
<evidence type="ECO:0000256" key="7">
    <source>
        <dbReference type="SAM" id="MobiDB-lite"/>
    </source>
</evidence>
<keyword evidence="5" id="KW-0325">Glycoprotein</keyword>
<comment type="cofactor">
    <cofactor evidence="1">
        <name>Ca(2+)</name>
        <dbReference type="ChEBI" id="CHEBI:29108"/>
    </cofactor>
</comment>
<dbReference type="InterPro" id="IPR001759">
    <property type="entry name" value="PTX_dom"/>
</dbReference>
<proteinExistence type="predicted"/>
<feature type="domain" description="Pentraxin (PTX)" evidence="9">
    <location>
        <begin position="272"/>
        <end position="476"/>
    </location>
</feature>
<dbReference type="PANTHER" id="PTHR19277">
    <property type="entry name" value="PENTRAXIN"/>
    <property type="match status" value="1"/>
</dbReference>
<dbReference type="STRING" id="9643.ENSUAMP00000016738"/>
<dbReference type="Gene3D" id="2.60.120.200">
    <property type="match status" value="1"/>
</dbReference>
<keyword evidence="11" id="KW-1185">Reference proteome</keyword>
<organism evidence="10 11">
    <name type="scientific">Ursus americanus</name>
    <name type="common">American black bear</name>
    <name type="synonym">Euarctos americanus</name>
    <dbReference type="NCBI Taxonomy" id="9643"/>
    <lineage>
        <taxon>Eukaryota</taxon>
        <taxon>Metazoa</taxon>
        <taxon>Chordata</taxon>
        <taxon>Craniata</taxon>
        <taxon>Vertebrata</taxon>
        <taxon>Euteleostomi</taxon>
        <taxon>Mammalia</taxon>
        <taxon>Eutheria</taxon>
        <taxon>Laurasiatheria</taxon>
        <taxon>Carnivora</taxon>
        <taxon>Caniformia</taxon>
        <taxon>Ursidae</taxon>
        <taxon>Ursus</taxon>
    </lineage>
</organism>
<evidence type="ECO:0000256" key="6">
    <source>
        <dbReference type="PROSITE-ProRule" id="PRU01172"/>
    </source>
</evidence>